<evidence type="ECO:0000259" key="1">
    <source>
        <dbReference type="Pfam" id="PF06812"/>
    </source>
</evidence>
<dbReference type="PANTHER" id="PTHR37951:SF1">
    <property type="entry name" value="TYPE VI SECRETION SYSTEM COMPONENT TSSA1"/>
    <property type="match status" value="1"/>
</dbReference>
<protein>
    <recommendedName>
        <fullName evidence="1">ImpA N-terminal domain-containing protein</fullName>
    </recommendedName>
</protein>
<name>A0AAD0RQZ4_9NEIS</name>
<gene>
    <name evidence="2" type="ORF">D1345_11170</name>
</gene>
<dbReference type="PANTHER" id="PTHR37951">
    <property type="entry name" value="CYTOPLASMIC PROTEIN-RELATED"/>
    <property type="match status" value="1"/>
</dbReference>
<evidence type="ECO:0000313" key="3">
    <source>
        <dbReference type="Proteomes" id="UP000259465"/>
    </source>
</evidence>
<dbReference type="AlphaFoldDB" id="A0AAD0RQZ4"/>
<keyword evidence="3" id="KW-1185">Reference proteome</keyword>
<evidence type="ECO:0000313" key="2">
    <source>
        <dbReference type="EMBL" id="AXT46716.1"/>
    </source>
</evidence>
<dbReference type="InterPro" id="IPR010657">
    <property type="entry name" value="ImpA_N"/>
</dbReference>
<accession>A0AAD0RQZ4</accession>
<sequence>MQGSSQDKTFARNAETMSYVTADIALPESPVLDELDFDADFARVDAAICEYDAVGHVPLRKGAEPFHWTSVESTCRTLLSKAADVRVGVWLLRAAIAQRGLAGAAEGLAALGAIAEQPLENIRPAGQPDAPAGETHALHLAWLCGPAFLHQLAHSRLSADSEVSVGQLTKDPTAAGPAAREQALRDLSRLRAGLAGLTDLSESEGFAEQFDCAGLIALLDELEAALTPALAAVPEEVPGLSEAVPAARALPAGALKSREEVAAALDLIVAYFREHEPGHPAPIFLLRAKRMLGAGFEELMAELFAESDALVAKLDRPRSLQG</sequence>
<dbReference type="KEGG" id="crz:D1345_11170"/>
<dbReference type="Pfam" id="PF06812">
    <property type="entry name" value="ImpA_N"/>
    <property type="match status" value="1"/>
</dbReference>
<dbReference type="EMBL" id="CP031968">
    <property type="protein sequence ID" value="AXT46716.1"/>
    <property type="molecule type" value="Genomic_DNA"/>
</dbReference>
<dbReference type="InterPro" id="IPR017740">
    <property type="entry name" value="TssA-like"/>
</dbReference>
<proteinExistence type="predicted"/>
<reference evidence="2 3" key="1">
    <citation type="submission" date="2018-08" db="EMBL/GenBank/DDBJ databases">
        <title>Complete genome sequence of JP2-74.</title>
        <authorList>
            <person name="Wu L."/>
        </authorList>
    </citation>
    <scope>NUCLEOTIDE SEQUENCE [LARGE SCALE GENOMIC DNA]</scope>
    <source>
        <strain evidence="2 3">JP2-74</strain>
    </source>
</reference>
<organism evidence="2 3">
    <name type="scientific">Chromobacterium rhizoryzae</name>
    <dbReference type="NCBI Taxonomy" id="1778675"/>
    <lineage>
        <taxon>Bacteria</taxon>
        <taxon>Pseudomonadati</taxon>
        <taxon>Pseudomonadota</taxon>
        <taxon>Betaproteobacteria</taxon>
        <taxon>Neisseriales</taxon>
        <taxon>Chromobacteriaceae</taxon>
        <taxon>Chromobacterium</taxon>
    </lineage>
</organism>
<feature type="domain" description="ImpA N-terminal" evidence="1">
    <location>
        <begin position="28"/>
        <end position="143"/>
    </location>
</feature>
<dbReference type="Proteomes" id="UP000259465">
    <property type="component" value="Chromosome"/>
</dbReference>